<feature type="compositionally biased region" description="Basic and acidic residues" evidence="1">
    <location>
        <begin position="382"/>
        <end position="403"/>
    </location>
</feature>
<dbReference type="Proteomes" id="UP000436088">
    <property type="component" value="Unassembled WGS sequence"/>
</dbReference>
<dbReference type="InterPro" id="IPR025558">
    <property type="entry name" value="DUF4283"/>
</dbReference>
<keyword evidence="4" id="KW-1185">Reference proteome</keyword>
<evidence type="ECO:0000256" key="1">
    <source>
        <dbReference type="SAM" id="MobiDB-lite"/>
    </source>
</evidence>
<accession>A0A6A2XAK7</accession>
<dbReference type="InterPro" id="IPR040256">
    <property type="entry name" value="At4g02000-like"/>
</dbReference>
<comment type="caution">
    <text evidence="3">The sequence shown here is derived from an EMBL/GenBank/DDBJ whole genome shotgun (WGS) entry which is preliminary data.</text>
</comment>
<dbReference type="Pfam" id="PF14111">
    <property type="entry name" value="DUF4283"/>
    <property type="match status" value="1"/>
</dbReference>
<dbReference type="EMBL" id="VEPZ02001443">
    <property type="protein sequence ID" value="KAE8672601.1"/>
    <property type="molecule type" value="Genomic_DNA"/>
</dbReference>
<reference evidence="3" key="1">
    <citation type="submission" date="2019-09" db="EMBL/GenBank/DDBJ databases">
        <title>Draft genome information of white flower Hibiscus syriacus.</title>
        <authorList>
            <person name="Kim Y.-M."/>
        </authorList>
    </citation>
    <scope>NUCLEOTIDE SEQUENCE [LARGE SCALE GENOMIC DNA]</scope>
    <source>
        <strain evidence="3">YM2019G1</strain>
    </source>
</reference>
<dbReference type="InterPro" id="IPR036691">
    <property type="entry name" value="Endo/exonu/phosph_ase_sf"/>
</dbReference>
<sequence length="724" mass="84390">MALTMVEWVLAIDAHRSVEKSGETWNQSRSTLGKIQCCKSAVTAKSDRWLGRCIVLVPHSYHGCTERRAVVVERSMKEVTRVVQGTEGGERHGWEEASPPVTNVTKVVEGEDKTERIYKRIRPMEGDGVLEEEVPKRSWKDADSSRIKRKLRKPWRKALIIKILGKTVAYKILISRTTNLWKLEGEFDCIDLGYGFYAIKFKNMLERAKVLMEGPWKIMDHYITVQRWRPNFVAAKASIPSTAVWIHIPGLPIEYFKESILCNMGKLVDKPLKIDYHTAWSTRGRFARIYVEIDLDSPLLSKVRIENRVYNIEYEGLHSICFKCGVVGHRVSDFFVNQKEVQGIERPTWNHKCHNMKDEICKGKDEHSRKQEVNETSNKFEMSSKDMKSNRSEEGNNRAKDNIPADSSYDGFSRKTKGNFQSPELFVKRDNQGSNNRGKNCWENSQSFAMEQIVEAGKRLDNQANPSMEVENVTSRSENLEDREMEIESIGPEEVVITNEKMVVEANIIYNPPNEVYFLELSYQTDQVIHCEIQENDKRWLLSTIYIQPHSTKKDEAWDNIYDYSTSVDMPWMIVGDFNDFASLDERVGSSFDCMYRIIKFHERWNRCNLMDVGYVGSKFTWTRHSQERVTLQERLDRLLHNIELVDYFPNLRVVTLTRTYSDHNPILVNMDLELPVDKEKRPFRFEAAWMMHDDFNRIISLAWDKKKKSLVDAVEETKRALIE</sequence>
<feature type="region of interest" description="Disordered" evidence="1">
    <location>
        <begin position="364"/>
        <end position="417"/>
    </location>
</feature>
<evidence type="ECO:0000313" key="3">
    <source>
        <dbReference type="EMBL" id="KAE8672601.1"/>
    </source>
</evidence>
<evidence type="ECO:0000313" key="4">
    <source>
        <dbReference type="Proteomes" id="UP000436088"/>
    </source>
</evidence>
<dbReference type="PANTHER" id="PTHR31286:SF171">
    <property type="entry name" value="CCHC-TYPE DOMAIN-CONTAINING PROTEIN"/>
    <property type="match status" value="1"/>
</dbReference>
<organism evidence="3 4">
    <name type="scientific">Hibiscus syriacus</name>
    <name type="common">Rose of Sharon</name>
    <dbReference type="NCBI Taxonomy" id="106335"/>
    <lineage>
        <taxon>Eukaryota</taxon>
        <taxon>Viridiplantae</taxon>
        <taxon>Streptophyta</taxon>
        <taxon>Embryophyta</taxon>
        <taxon>Tracheophyta</taxon>
        <taxon>Spermatophyta</taxon>
        <taxon>Magnoliopsida</taxon>
        <taxon>eudicotyledons</taxon>
        <taxon>Gunneridae</taxon>
        <taxon>Pentapetalae</taxon>
        <taxon>rosids</taxon>
        <taxon>malvids</taxon>
        <taxon>Malvales</taxon>
        <taxon>Malvaceae</taxon>
        <taxon>Malvoideae</taxon>
        <taxon>Hibiscus</taxon>
    </lineage>
</organism>
<dbReference type="AlphaFoldDB" id="A0A6A2XAK7"/>
<dbReference type="PANTHER" id="PTHR31286">
    <property type="entry name" value="GLYCINE-RICH CELL WALL STRUCTURAL PROTEIN 1.8-LIKE"/>
    <property type="match status" value="1"/>
</dbReference>
<protein>
    <recommendedName>
        <fullName evidence="2">DUF4283 domain-containing protein</fullName>
    </recommendedName>
</protein>
<evidence type="ECO:0000259" key="2">
    <source>
        <dbReference type="Pfam" id="PF14111"/>
    </source>
</evidence>
<dbReference type="Gene3D" id="3.60.10.10">
    <property type="entry name" value="Endonuclease/exonuclease/phosphatase"/>
    <property type="match status" value="1"/>
</dbReference>
<name>A0A6A2XAK7_HIBSY</name>
<feature type="compositionally biased region" description="Basic and acidic residues" evidence="1">
    <location>
        <begin position="364"/>
        <end position="373"/>
    </location>
</feature>
<dbReference type="SUPFAM" id="SSF56219">
    <property type="entry name" value="DNase I-like"/>
    <property type="match status" value="1"/>
</dbReference>
<gene>
    <name evidence="3" type="ORF">F3Y22_tig00111837pilonHSYRG00679</name>
</gene>
<proteinExistence type="predicted"/>
<feature type="domain" description="DUF4283" evidence="2">
    <location>
        <begin position="155"/>
        <end position="234"/>
    </location>
</feature>